<keyword evidence="4" id="KW-1185">Reference proteome</keyword>
<gene>
    <name evidence="3" type="ORF">V6N11_070339</name>
</gene>
<evidence type="ECO:0000313" key="4">
    <source>
        <dbReference type="Proteomes" id="UP001396334"/>
    </source>
</evidence>
<dbReference type="EMBL" id="JBBPBN010000040">
    <property type="protein sequence ID" value="KAK8999162.1"/>
    <property type="molecule type" value="Genomic_DNA"/>
</dbReference>
<accession>A0ABR2QET3</accession>
<organism evidence="3 4">
    <name type="scientific">Hibiscus sabdariffa</name>
    <name type="common">roselle</name>
    <dbReference type="NCBI Taxonomy" id="183260"/>
    <lineage>
        <taxon>Eukaryota</taxon>
        <taxon>Viridiplantae</taxon>
        <taxon>Streptophyta</taxon>
        <taxon>Embryophyta</taxon>
        <taxon>Tracheophyta</taxon>
        <taxon>Spermatophyta</taxon>
        <taxon>Magnoliopsida</taxon>
        <taxon>eudicotyledons</taxon>
        <taxon>Gunneridae</taxon>
        <taxon>Pentapetalae</taxon>
        <taxon>rosids</taxon>
        <taxon>malvids</taxon>
        <taxon>Malvales</taxon>
        <taxon>Malvaceae</taxon>
        <taxon>Malvoideae</taxon>
        <taxon>Hibiscus</taxon>
    </lineage>
</organism>
<dbReference type="CDD" id="cd00121">
    <property type="entry name" value="MATH"/>
    <property type="match status" value="1"/>
</dbReference>
<protein>
    <recommendedName>
        <fullName evidence="2">MATH domain-containing protein</fullName>
    </recommendedName>
</protein>
<dbReference type="Proteomes" id="UP001396334">
    <property type="component" value="Unassembled WGS sequence"/>
</dbReference>
<reference evidence="3 4" key="1">
    <citation type="journal article" date="2024" name="G3 (Bethesda)">
        <title>Genome assembly of Hibiscus sabdariffa L. provides insights into metabolisms of medicinal natural products.</title>
        <authorList>
            <person name="Kim T."/>
        </authorList>
    </citation>
    <scope>NUCLEOTIDE SEQUENCE [LARGE SCALE GENOMIC DNA]</scope>
    <source>
        <strain evidence="3">TK-2024</strain>
        <tissue evidence="3">Old leaves</tissue>
    </source>
</reference>
<name>A0ABR2QET3_9ROSI</name>
<evidence type="ECO:0000259" key="2">
    <source>
        <dbReference type="PROSITE" id="PS50144"/>
    </source>
</evidence>
<feature type="domain" description="MATH" evidence="2">
    <location>
        <begin position="21"/>
        <end position="148"/>
    </location>
</feature>
<evidence type="ECO:0000256" key="1">
    <source>
        <dbReference type="ARBA" id="ARBA00023054"/>
    </source>
</evidence>
<dbReference type="InterPro" id="IPR008974">
    <property type="entry name" value="TRAF-like"/>
</dbReference>
<dbReference type="PANTHER" id="PTHR46236:SF35">
    <property type="entry name" value="MATH DOMAIN-CONTAINING PROTEIN"/>
    <property type="match status" value="1"/>
</dbReference>
<proteinExistence type="predicted"/>
<dbReference type="Gene3D" id="2.60.210.10">
    <property type="entry name" value="Apoptosis, Tumor Necrosis Factor Receptor Associated Protein 2, Chain A"/>
    <property type="match status" value="1"/>
</dbReference>
<dbReference type="InterPro" id="IPR050804">
    <property type="entry name" value="MCC"/>
</dbReference>
<dbReference type="PROSITE" id="PS50144">
    <property type="entry name" value="MATH"/>
    <property type="match status" value="1"/>
</dbReference>
<dbReference type="SUPFAM" id="SSF49599">
    <property type="entry name" value="TRAF domain-like"/>
    <property type="match status" value="1"/>
</dbReference>
<dbReference type="InterPro" id="IPR002083">
    <property type="entry name" value="MATH/TRAF_dom"/>
</dbReference>
<evidence type="ECO:0000313" key="3">
    <source>
        <dbReference type="EMBL" id="KAK8999162.1"/>
    </source>
</evidence>
<comment type="caution">
    <text evidence="3">The sequence shown here is derived from an EMBL/GenBank/DDBJ whole genome shotgun (WGS) entry which is preliminary data.</text>
</comment>
<sequence length="338" mass="38388">MEVNSNSGSVKLTKFTWKVEISKVTWRIQNFSSFKKDQRLYSEHFSVDGNKWRILIFPKGNKVVDHLSIYLNVADSATLPSGWTRFAQVGFAVIDQIDRTKSIIKVTTHEFNAKESDWGFTSFLALSELYDPKRGYLVNDACLVDAYISTDRTEGLISRELMLETDGVKAAIGNQTTLKTEPVRITLLSFPPFQATEPEEPTEEDIKTFFTSIESELSSSDTVFSKEEVKETLAKLDEALNMIPANFYDSDKFSSLEKAFKLTITRKLDHNLIRYKEVEQKLAALLAERKGIFRSSKKMRMELEAVGKEWAEYEANAKAAEAGWGRIKNSISSLKGRI</sequence>
<dbReference type="PANTHER" id="PTHR46236">
    <property type="entry name" value="TRAF-LIKE SUPERFAMILY PROTEIN"/>
    <property type="match status" value="1"/>
</dbReference>
<dbReference type="Pfam" id="PF22486">
    <property type="entry name" value="MATH_2"/>
    <property type="match status" value="1"/>
</dbReference>
<dbReference type="SMART" id="SM00061">
    <property type="entry name" value="MATH"/>
    <property type="match status" value="1"/>
</dbReference>
<keyword evidence="1" id="KW-0175">Coiled coil</keyword>